<dbReference type="InterPro" id="IPR012337">
    <property type="entry name" value="RNaseH-like_sf"/>
</dbReference>
<dbReference type="InterPro" id="IPR020046">
    <property type="entry name" value="5-3_exonucl_a-hlix_arch_N"/>
</dbReference>
<dbReference type="InterPro" id="IPR036279">
    <property type="entry name" value="5-3_exonuclease_C_sf"/>
</dbReference>
<dbReference type="PRINTS" id="PR00868">
    <property type="entry name" value="DNAPOLI"/>
</dbReference>
<dbReference type="SUPFAM" id="SSF56672">
    <property type="entry name" value="DNA/RNA polymerases"/>
    <property type="match status" value="1"/>
</dbReference>
<evidence type="ECO:0000259" key="12">
    <source>
        <dbReference type="SMART" id="SM00482"/>
    </source>
</evidence>
<dbReference type="GO" id="GO:0006261">
    <property type="term" value="P:DNA-templated DNA replication"/>
    <property type="evidence" value="ECO:0007669"/>
    <property type="project" value="InterPro"/>
</dbReference>
<dbReference type="CDD" id="cd08637">
    <property type="entry name" value="DNA_pol_A_pol_I_C"/>
    <property type="match status" value="1"/>
</dbReference>
<name>E6PGY7_9ZZZZ</name>
<gene>
    <name evidence="13" type="primary">polA</name>
    <name evidence="13" type="ORF">CARN1_2479</name>
</gene>
<evidence type="ECO:0000256" key="4">
    <source>
        <dbReference type="ARBA" id="ARBA00022695"/>
    </source>
</evidence>
<feature type="domain" description="DNA-directed DNA polymerase family A palm" evidence="12">
    <location>
        <begin position="627"/>
        <end position="835"/>
    </location>
</feature>
<evidence type="ECO:0000256" key="8">
    <source>
        <dbReference type="ARBA" id="ARBA00023125"/>
    </source>
</evidence>
<dbReference type="GO" id="GO:0003677">
    <property type="term" value="F:DNA binding"/>
    <property type="evidence" value="ECO:0007669"/>
    <property type="project" value="UniProtKB-KW"/>
</dbReference>
<dbReference type="InterPro" id="IPR020045">
    <property type="entry name" value="DNA_polI_H3TH"/>
</dbReference>
<dbReference type="InterPro" id="IPR036397">
    <property type="entry name" value="RNaseH_sf"/>
</dbReference>
<keyword evidence="3 13" id="KW-0808">Transferase</keyword>
<evidence type="ECO:0000256" key="7">
    <source>
        <dbReference type="ARBA" id="ARBA00022932"/>
    </source>
</evidence>
<evidence type="ECO:0000256" key="5">
    <source>
        <dbReference type="ARBA" id="ARBA00022705"/>
    </source>
</evidence>
<proteinExistence type="inferred from homology"/>
<dbReference type="EMBL" id="CABL01000015">
    <property type="protein sequence ID" value="CBH75725.1"/>
    <property type="molecule type" value="Genomic_DNA"/>
</dbReference>
<keyword evidence="6" id="KW-0227">DNA damage</keyword>
<keyword evidence="7" id="KW-0239">DNA-directed DNA polymerase</keyword>
<evidence type="ECO:0000256" key="2">
    <source>
        <dbReference type="ARBA" id="ARBA00012417"/>
    </source>
</evidence>
<dbReference type="GO" id="GO:0008409">
    <property type="term" value="F:5'-3' exonuclease activity"/>
    <property type="evidence" value="ECO:0007669"/>
    <property type="project" value="InterPro"/>
</dbReference>
<dbReference type="Gene3D" id="3.30.70.370">
    <property type="match status" value="1"/>
</dbReference>
<evidence type="ECO:0000256" key="6">
    <source>
        <dbReference type="ARBA" id="ARBA00022763"/>
    </source>
</evidence>
<dbReference type="GO" id="GO:0003887">
    <property type="term" value="F:DNA-directed DNA polymerase activity"/>
    <property type="evidence" value="ECO:0007669"/>
    <property type="project" value="UniProtKB-KW"/>
</dbReference>
<dbReference type="PROSITE" id="PS00447">
    <property type="entry name" value="DNA_POLYMERASE_A"/>
    <property type="match status" value="1"/>
</dbReference>
<evidence type="ECO:0000256" key="3">
    <source>
        <dbReference type="ARBA" id="ARBA00022679"/>
    </source>
</evidence>
<protein>
    <recommendedName>
        <fullName evidence="2">DNA-directed DNA polymerase</fullName>
        <ecNumber evidence="2">2.7.7.7</ecNumber>
    </recommendedName>
</protein>
<dbReference type="NCBIfam" id="NF004397">
    <property type="entry name" value="PRK05755.1"/>
    <property type="match status" value="1"/>
</dbReference>
<comment type="catalytic activity">
    <reaction evidence="10">
        <text>DNA(n) + a 2'-deoxyribonucleoside 5'-triphosphate = DNA(n+1) + diphosphate</text>
        <dbReference type="Rhea" id="RHEA:22508"/>
        <dbReference type="Rhea" id="RHEA-COMP:17339"/>
        <dbReference type="Rhea" id="RHEA-COMP:17340"/>
        <dbReference type="ChEBI" id="CHEBI:33019"/>
        <dbReference type="ChEBI" id="CHEBI:61560"/>
        <dbReference type="ChEBI" id="CHEBI:173112"/>
        <dbReference type="EC" id="2.7.7.7"/>
    </reaction>
</comment>
<dbReference type="SMART" id="SM00279">
    <property type="entry name" value="HhH2"/>
    <property type="match status" value="1"/>
</dbReference>
<dbReference type="InterPro" id="IPR029060">
    <property type="entry name" value="PIN-like_dom_sf"/>
</dbReference>
<dbReference type="Pfam" id="PF00476">
    <property type="entry name" value="DNA_pol_A"/>
    <property type="match status" value="1"/>
</dbReference>
<dbReference type="PANTHER" id="PTHR10133">
    <property type="entry name" value="DNA POLYMERASE I"/>
    <property type="match status" value="1"/>
</dbReference>
<dbReference type="InterPro" id="IPR001098">
    <property type="entry name" value="DNA-dir_DNA_pol_A_palm_dom"/>
</dbReference>
<evidence type="ECO:0000313" key="13">
    <source>
        <dbReference type="EMBL" id="CBH75725.1"/>
    </source>
</evidence>
<feature type="domain" description="5'-3' exonuclease" evidence="11">
    <location>
        <begin position="5"/>
        <end position="264"/>
    </location>
</feature>
<dbReference type="CDD" id="cd09859">
    <property type="entry name" value="PIN_53EXO"/>
    <property type="match status" value="1"/>
</dbReference>
<evidence type="ECO:0000256" key="10">
    <source>
        <dbReference type="ARBA" id="ARBA00049244"/>
    </source>
</evidence>
<keyword evidence="4 13" id="KW-0548">Nucleotidyltransferase</keyword>
<dbReference type="InterPro" id="IPR018320">
    <property type="entry name" value="DNA_polymerase_1"/>
</dbReference>
<evidence type="ECO:0000259" key="11">
    <source>
        <dbReference type="SMART" id="SM00475"/>
    </source>
</evidence>
<dbReference type="EC" id="2.7.7.7" evidence="2"/>
<comment type="similarity">
    <text evidence="1">Belongs to the DNA polymerase type-A family.</text>
</comment>
<dbReference type="Gene3D" id="3.40.50.1010">
    <property type="entry name" value="5'-nuclease"/>
    <property type="match status" value="1"/>
</dbReference>
<evidence type="ECO:0000256" key="9">
    <source>
        <dbReference type="ARBA" id="ARBA00023204"/>
    </source>
</evidence>
<dbReference type="InterPro" id="IPR008918">
    <property type="entry name" value="HhH2"/>
</dbReference>
<dbReference type="InterPro" id="IPR002298">
    <property type="entry name" value="DNA_polymerase_A"/>
</dbReference>
<dbReference type="SUPFAM" id="SSF88723">
    <property type="entry name" value="PIN domain-like"/>
    <property type="match status" value="1"/>
</dbReference>
<organism evidence="13">
    <name type="scientific">mine drainage metagenome</name>
    <dbReference type="NCBI Taxonomy" id="410659"/>
    <lineage>
        <taxon>unclassified sequences</taxon>
        <taxon>metagenomes</taxon>
        <taxon>ecological metagenomes</taxon>
    </lineage>
</organism>
<dbReference type="SUPFAM" id="SSF53098">
    <property type="entry name" value="Ribonuclease H-like"/>
    <property type="match status" value="1"/>
</dbReference>
<sequence>MAEQRRLLLLDTYGLVYRAFFALPPLTTVGGLPINAAYGFTTTLVKILENERPTHAIAAFDRGLPAHRMEMMPQYKAQREAMPDELRSQFALVRRVLEIFGIPIAELDGNEADDIIATLAAQAERAGAQTLVVTGDNDLLQIVDDATMVLATRRSVTDLVRYDRAAVRERYGLSPEQLADYRGLKGDPSDNLPGIPGIGEKTAIALMQAAGTLDALLADPSLAGKPRWEALVREYGEQARLCRDVSTVDRNLPVTLDWDAARLRSPDTARQYALYRELEFRTLLRKLEPPPPPSDELPLMASLRAPDAAFRSYVAAVDPPDFVQLCGELHAMADAPYVALAIEGDAIGASAAPHVGLAFHLDALRGEPIRSALEAALQGAGAVVGYDTKRIVRAFDAYGVRVPQFADDAMLAAHLLEPSRSCTDPAEAALLVLDEEPVRDAAVFADIAARVAQRANELLGEREQLALYREVELPLPPILARMEEAGIAIDAEALQAFSLELTANIATLAERVVEAAGEPLNIGSPQQLGRVLFEKLGIPGGKKNKTGWATGAEILQPLAREYPICADILEWRELTKLKNTYVDVLPALRDPKDGRVHTVFNQTVTATGRLSSTNPNLQNIPVRAGIGRRIRRAFVASAPGRLLLSADYSQIELRLMAHLSGDEAMRRAFREGIDIHDFTAREIFGLAPGMPIESEQRRMAKVVNFGLLYGMSDFGLAARLEIDRTLARSITERYFARFPSVRAYIAKTLERGREDGYVSTILGRRRYMPALTSSNAMLRNAAEREATNAPLQGSAADLMKLAMIRVDRALRERGEDAVLLLQIHDELLIDVAAEARDRVAAIAREAMVRAMELSVPLDVSVKAGANWAETESFDA</sequence>
<dbReference type="Pfam" id="PF01367">
    <property type="entry name" value="5_3_exonuc"/>
    <property type="match status" value="1"/>
</dbReference>
<dbReference type="Gene3D" id="1.20.1060.10">
    <property type="entry name" value="Taq DNA Polymerase, Chain T, domain 4"/>
    <property type="match status" value="1"/>
</dbReference>
<evidence type="ECO:0000256" key="1">
    <source>
        <dbReference type="ARBA" id="ARBA00007705"/>
    </source>
</evidence>
<keyword evidence="8" id="KW-0238">DNA-binding</keyword>
<accession>E6PGY7</accession>
<dbReference type="SMART" id="SM00482">
    <property type="entry name" value="POLAc"/>
    <property type="match status" value="1"/>
</dbReference>
<comment type="caution">
    <text evidence="13">The sequence shown here is derived from an EMBL/GenBank/DDBJ whole genome shotgun (WGS) entry which is preliminary data.</text>
</comment>
<dbReference type="FunFam" id="1.20.1060.10:FF:000001">
    <property type="entry name" value="DNA polymerase I"/>
    <property type="match status" value="1"/>
</dbReference>
<keyword evidence="5" id="KW-0235">DNA replication</keyword>
<dbReference type="FunFam" id="1.10.150.20:FF:000003">
    <property type="entry name" value="DNA polymerase I"/>
    <property type="match status" value="1"/>
</dbReference>
<dbReference type="CDD" id="cd09898">
    <property type="entry name" value="H3TH_53EXO"/>
    <property type="match status" value="1"/>
</dbReference>
<dbReference type="NCBIfam" id="TIGR00593">
    <property type="entry name" value="pola"/>
    <property type="match status" value="1"/>
</dbReference>
<dbReference type="FunFam" id="1.10.150.20:FF:000002">
    <property type="entry name" value="DNA polymerase I"/>
    <property type="match status" value="1"/>
</dbReference>
<dbReference type="InterPro" id="IPR002421">
    <property type="entry name" value="5-3_exonuclease"/>
</dbReference>
<dbReference type="SUPFAM" id="SSF47807">
    <property type="entry name" value="5' to 3' exonuclease, C-terminal subdomain"/>
    <property type="match status" value="1"/>
</dbReference>
<dbReference type="AlphaFoldDB" id="E6PGY7"/>
<dbReference type="InterPro" id="IPR019760">
    <property type="entry name" value="DNA-dir_DNA_pol_A_CS"/>
</dbReference>
<dbReference type="Gene3D" id="1.10.150.20">
    <property type="entry name" value="5' to 3' exonuclease, C-terminal subdomain"/>
    <property type="match status" value="2"/>
</dbReference>
<reference evidence="13" key="1">
    <citation type="submission" date="2009-10" db="EMBL/GenBank/DDBJ databases">
        <title>Diversity of trophic interactions inside an arsenic-rich microbial ecosystem.</title>
        <authorList>
            <person name="Bertin P.N."/>
            <person name="Heinrich-Salmeron A."/>
            <person name="Pelletier E."/>
            <person name="Goulhen-Chollet F."/>
            <person name="Arsene-Ploetze F."/>
            <person name="Gallien S."/>
            <person name="Calteau A."/>
            <person name="Vallenet D."/>
            <person name="Casiot C."/>
            <person name="Chane-Woon-Ming B."/>
            <person name="Giloteaux L."/>
            <person name="Barakat M."/>
            <person name="Bonnefoy V."/>
            <person name="Bruneel O."/>
            <person name="Chandler M."/>
            <person name="Cleiss J."/>
            <person name="Duran R."/>
            <person name="Elbaz-Poulichet F."/>
            <person name="Fonknechten N."/>
            <person name="Lauga B."/>
            <person name="Mornico D."/>
            <person name="Ortet P."/>
            <person name="Schaeffer C."/>
            <person name="Siguier P."/>
            <person name="Alexander Thil Smith A."/>
            <person name="Van Dorsselaer A."/>
            <person name="Weissenbach J."/>
            <person name="Medigue C."/>
            <person name="Le Paslier D."/>
        </authorList>
    </citation>
    <scope>NUCLEOTIDE SEQUENCE</scope>
</reference>
<dbReference type="SMART" id="SM00475">
    <property type="entry name" value="53EXOc"/>
    <property type="match status" value="1"/>
</dbReference>
<dbReference type="Gene3D" id="3.30.420.10">
    <property type="entry name" value="Ribonuclease H-like superfamily/Ribonuclease H"/>
    <property type="match status" value="1"/>
</dbReference>
<dbReference type="PANTHER" id="PTHR10133:SF27">
    <property type="entry name" value="DNA POLYMERASE NU"/>
    <property type="match status" value="1"/>
</dbReference>
<keyword evidence="9" id="KW-0234">DNA repair</keyword>
<dbReference type="InterPro" id="IPR043502">
    <property type="entry name" value="DNA/RNA_pol_sf"/>
</dbReference>
<dbReference type="Pfam" id="PF02739">
    <property type="entry name" value="5_3_exonuc_N"/>
    <property type="match status" value="1"/>
</dbReference>
<dbReference type="GO" id="GO:0006302">
    <property type="term" value="P:double-strand break repair"/>
    <property type="evidence" value="ECO:0007669"/>
    <property type="project" value="TreeGrafter"/>
</dbReference>